<feature type="compositionally biased region" description="Polar residues" evidence="1">
    <location>
        <begin position="101"/>
        <end position="136"/>
    </location>
</feature>
<gene>
    <name evidence="2" type="ORF">CTI12_AA332210</name>
</gene>
<evidence type="ECO:0000313" key="2">
    <source>
        <dbReference type="EMBL" id="PWA65938.1"/>
    </source>
</evidence>
<accession>A0A2U1MXF6</accession>
<dbReference type="OrthoDB" id="1939300at2759"/>
<dbReference type="Proteomes" id="UP000245207">
    <property type="component" value="Unassembled WGS sequence"/>
</dbReference>
<reference evidence="2 3" key="1">
    <citation type="journal article" date="2018" name="Mol. Plant">
        <title>The genome of Artemisia annua provides insight into the evolution of Asteraceae family and artemisinin biosynthesis.</title>
        <authorList>
            <person name="Shen Q."/>
            <person name="Zhang L."/>
            <person name="Liao Z."/>
            <person name="Wang S."/>
            <person name="Yan T."/>
            <person name="Shi P."/>
            <person name="Liu M."/>
            <person name="Fu X."/>
            <person name="Pan Q."/>
            <person name="Wang Y."/>
            <person name="Lv Z."/>
            <person name="Lu X."/>
            <person name="Zhang F."/>
            <person name="Jiang W."/>
            <person name="Ma Y."/>
            <person name="Chen M."/>
            <person name="Hao X."/>
            <person name="Li L."/>
            <person name="Tang Y."/>
            <person name="Lv G."/>
            <person name="Zhou Y."/>
            <person name="Sun X."/>
            <person name="Brodelius P.E."/>
            <person name="Rose J.K.C."/>
            <person name="Tang K."/>
        </authorList>
    </citation>
    <scope>NUCLEOTIDE SEQUENCE [LARGE SCALE GENOMIC DNA]</scope>
    <source>
        <strain evidence="3">cv. Huhao1</strain>
        <tissue evidence="2">Leaf</tissue>
    </source>
</reference>
<evidence type="ECO:0000313" key="3">
    <source>
        <dbReference type="Proteomes" id="UP000245207"/>
    </source>
</evidence>
<keyword evidence="3" id="KW-1185">Reference proteome</keyword>
<protein>
    <submittedName>
        <fullName evidence="2">ATPase, F1/V1/A1 complex, alpha/beta subunit, Zinc knuckle CX2CX4HX4C</fullName>
    </submittedName>
</protein>
<comment type="caution">
    <text evidence="2">The sequence shown here is derived from an EMBL/GenBank/DDBJ whole genome shotgun (WGS) entry which is preliminary data.</text>
</comment>
<dbReference type="PANTHER" id="PTHR31286">
    <property type="entry name" value="GLYCINE-RICH CELL WALL STRUCTURAL PROTEIN 1.8-LIKE"/>
    <property type="match status" value="1"/>
</dbReference>
<dbReference type="AlphaFoldDB" id="A0A2U1MXF6"/>
<name>A0A2U1MXF6_ARTAN</name>
<dbReference type="PANTHER" id="PTHR31286:SF99">
    <property type="entry name" value="DUF4283 DOMAIN-CONTAINING PROTEIN"/>
    <property type="match status" value="1"/>
</dbReference>
<feature type="region of interest" description="Disordered" evidence="1">
    <location>
        <begin position="84"/>
        <end position="141"/>
    </location>
</feature>
<proteinExistence type="predicted"/>
<feature type="compositionally biased region" description="Basic and acidic residues" evidence="1">
    <location>
        <begin position="84"/>
        <end position="100"/>
    </location>
</feature>
<organism evidence="2 3">
    <name type="scientific">Artemisia annua</name>
    <name type="common">Sweet wormwood</name>
    <dbReference type="NCBI Taxonomy" id="35608"/>
    <lineage>
        <taxon>Eukaryota</taxon>
        <taxon>Viridiplantae</taxon>
        <taxon>Streptophyta</taxon>
        <taxon>Embryophyta</taxon>
        <taxon>Tracheophyta</taxon>
        <taxon>Spermatophyta</taxon>
        <taxon>Magnoliopsida</taxon>
        <taxon>eudicotyledons</taxon>
        <taxon>Gunneridae</taxon>
        <taxon>Pentapetalae</taxon>
        <taxon>asterids</taxon>
        <taxon>campanulids</taxon>
        <taxon>Asterales</taxon>
        <taxon>Asteraceae</taxon>
        <taxon>Asteroideae</taxon>
        <taxon>Anthemideae</taxon>
        <taxon>Artemisiinae</taxon>
        <taxon>Artemisia</taxon>
    </lineage>
</organism>
<evidence type="ECO:0000256" key="1">
    <source>
        <dbReference type="SAM" id="MobiDB-lite"/>
    </source>
</evidence>
<dbReference type="InterPro" id="IPR040256">
    <property type="entry name" value="At4g02000-like"/>
</dbReference>
<dbReference type="EMBL" id="PKPP01004130">
    <property type="protein sequence ID" value="PWA65938.1"/>
    <property type="molecule type" value="Genomic_DNA"/>
</dbReference>
<sequence>MTANMCYKGIGNLEFARVLVEMDAEKEIKKFIEIQYRDVCNNVKGSKKVQVVYDWKPPVCCHCKVFGHEIKQCEKVVVIEKDAQKSAKDTSGEKNKKVNCEESSTSAWLGNGRNTQVNNNHAKGPNPKNTFINERPQNGDAKKKMNEYKKQEYRKKQLNTENFEKVKEKSSLRTNVWNVKETEVEELRKTANKYSILESLPEDNDQERRMETNVEDVLEMNSGTAKVMGENVVKGMDGNVINDESYGV</sequence>